<keyword evidence="5" id="KW-1185">Reference proteome</keyword>
<accession>A0A2B4SU60</accession>
<protein>
    <recommendedName>
        <fullName evidence="6">Fibronectin type-III domain-containing protein</fullName>
    </recommendedName>
</protein>
<feature type="region of interest" description="Disordered" evidence="1">
    <location>
        <begin position="72"/>
        <end position="119"/>
    </location>
</feature>
<dbReference type="Proteomes" id="UP000225706">
    <property type="component" value="Unassembled WGS sequence"/>
</dbReference>
<dbReference type="OrthoDB" id="5981670at2759"/>
<keyword evidence="3" id="KW-0732">Signal</keyword>
<feature type="compositionally biased region" description="Low complexity" evidence="1">
    <location>
        <begin position="80"/>
        <end position="92"/>
    </location>
</feature>
<evidence type="ECO:0000256" key="2">
    <source>
        <dbReference type="SAM" id="Phobius"/>
    </source>
</evidence>
<evidence type="ECO:0008006" key="6">
    <source>
        <dbReference type="Google" id="ProtNLM"/>
    </source>
</evidence>
<organism evidence="4 5">
    <name type="scientific">Stylophora pistillata</name>
    <name type="common">Smooth cauliflower coral</name>
    <dbReference type="NCBI Taxonomy" id="50429"/>
    <lineage>
        <taxon>Eukaryota</taxon>
        <taxon>Metazoa</taxon>
        <taxon>Cnidaria</taxon>
        <taxon>Anthozoa</taxon>
        <taxon>Hexacorallia</taxon>
        <taxon>Scleractinia</taxon>
        <taxon>Astrocoeniina</taxon>
        <taxon>Pocilloporidae</taxon>
        <taxon>Stylophora</taxon>
    </lineage>
</organism>
<evidence type="ECO:0000313" key="4">
    <source>
        <dbReference type="EMBL" id="PFX32027.1"/>
    </source>
</evidence>
<feature type="compositionally biased region" description="Polar residues" evidence="1">
    <location>
        <begin position="93"/>
        <end position="108"/>
    </location>
</feature>
<evidence type="ECO:0000256" key="1">
    <source>
        <dbReference type="SAM" id="MobiDB-lite"/>
    </source>
</evidence>
<evidence type="ECO:0000313" key="5">
    <source>
        <dbReference type="Proteomes" id="UP000225706"/>
    </source>
</evidence>
<reference evidence="5" key="1">
    <citation type="journal article" date="2017" name="bioRxiv">
        <title>Comparative analysis of the genomes of Stylophora pistillata and Acropora digitifera provides evidence for extensive differences between species of corals.</title>
        <authorList>
            <person name="Voolstra C.R."/>
            <person name="Li Y."/>
            <person name="Liew Y.J."/>
            <person name="Baumgarten S."/>
            <person name="Zoccola D."/>
            <person name="Flot J.-F."/>
            <person name="Tambutte S."/>
            <person name="Allemand D."/>
            <person name="Aranda M."/>
        </authorList>
    </citation>
    <scope>NUCLEOTIDE SEQUENCE [LARGE SCALE GENOMIC DNA]</scope>
</reference>
<feature type="transmembrane region" description="Helical" evidence="2">
    <location>
        <begin position="262"/>
        <end position="283"/>
    </location>
</feature>
<comment type="caution">
    <text evidence="4">The sequence shown here is derived from an EMBL/GenBank/DDBJ whole genome shotgun (WGS) entry which is preliminary data.</text>
</comment>
<dbReference type="EMBL" id="LSMT01000028">
    <property type="protein sequence ID" value="PFX32027.1"/>
    <property type="molecule type" value="Genomic_DNA"/>
</dbReference>
<gene>
    <name evidence="4" type="ORF">AWC38_SpisGene3149</name>
</gene>
<sequence length="327" mass="37071">MLRSKFQSVLVSVVWVCFITRAQCFGNFHKEKSNRGLNDCEQRCQNYVSTEASMGNLQQSRRACLGKCRSSNEENSENARTTTSSPRTRSTSEFLNSVDSPTATNASENACPKGDQYAPRSDEIVPGEVTEVDVKFVQVKEGDSQEWVARVNWTRPKDVNITSKWRGYIVIWFSEDSDNSNQFAKVTNCKLVSKIKPRFNISETDGWKYPNTLYLTIVALPTHLQEFPLQDYTPLRAGWRGGKVYSPANYSKGHKSFKEKSFLVILAGALMGFSMILILYICLTRRKAYNGGKLLLTSKKKQEKREDELKNEAVVIQNPCSGVKHFL</sequence>
<keyword evidence="2" id="KW-0472">Membrane</keyword>
<dbReference type="AlphaFoldDB" id="A0A2B4SU60"/>
<keyword evidence="2" id="KW-1133">Transmembrane helix</keyword>
<feature type="signal peptide" evidence="3">
    <location>
        <begin position="1"/>
        <end position="24"/>
    </location>
</feature>
<name>A0A2B4SU60_STYPI</name>
<keyword evidence="2" id="KW-0812">Transmembrane</keyword>
<evidence type="ECO:0000256" key="3">
    <source>
        <dbReference type="SAM" id="SignalP"/>
    </source>
</evidence>
<feature type="chain" id="PRO_5012541270" description="Fibronectin type-III domain-containing protein" evidence="3">
    <location>
        <begin position="25"/>
        <end position="327"/>
    </location>
</feature>
<proteinExistence type="predicted"/>